<dbReference type="EMBL" id="KI926045">
    <property type="protein sequence ID" value="ETW43207.1"/>
    <property type="molecule type" value="Genomic_DNA"/>
</dbReference>
<reference evidence="2 3" key="2">
    <citation type="submission" date="2013-02" db="EMBL/GenBank/DDBJ databases">
        <title>The Genome Sequence of Plasmodium falciparum NF135/5.C10.</title>
        <authorList>
            <consortium name="The Broad Institute Genome Sequencing Platform"/>
            <consortium name="The Broad Institute Genome Sequencing Center for Infectious Disease"/>
            <person name="Neafsey D."/>
            <person name="Cheeseman I."/>
            <person name="Volkman S."/>
            <person name="Adams J."/>
            <person name="Walker B."/>
            <person name="Young S.K."/>
            <person name="Zeng Q."/>
            <person name="Gargeya S."/>
            <person name="Fitzgerald M."/>
            <person name="Haas B."/>
            <person name="Abouelleil A."/>
            <person name="Alvarado L."/>
            <person name="Arachchi H.M."/>
            <person name="Berlin A.M."/>
            <person name="Chapman S.B."/>
            <person name="Dewar J."/>
            <person name="Goldberg J."/>
            <person name="Griggs A."/>
            <person name="Gujja S."/>
            <person name="Hansen M."/>
            <person name="Howarth C."/>
            <person name="Imamovic A."/>
            <person name="Larimer J."/>
            <person name="McCowan C."/>
            <person name="Murphy C."/>
            <person name="Neiman D."/>
            <person name="Pearson M."/>
            <person name="Priest M."/>
            <person name="Roberts A."/>
            <person name="Saif S."/>
            <person name="Shea T."/>
            <person name="Sisk P."/>
            <person name="Sykes S."/>
            <person name="Wortman J."/>
            <person name="Nusbaum C."/>
            <person name="Birren B."/>
        </authorList>
    </citation>
    <scope>NUCLEOTIDE SEQUENCE [LARGE SCALE GENOMIC DNA]</scope>
    <source>
        <strain evidence="2 3">NF135/5.C10</strain>
    </source>
</reference>
<keyword evidence="1" id="KW-0175">Coiled coil</keyword>
<evidence type="ECO:0000313" key="2">
    <source>
        <dbReference type="EMBL" id="ETW43207.1"/>
    </source>
</evidence>
<reference evidence="2 3" key="1">
    <citation type="submission" date="2013-02" db="EMBL/GenBank/DDBJ databases">
        <title>The Genome Annotation of Plasmodium falciparum NF135/5.C10.</title>
        <authorList>
            <consortium name="The Broad Institute Genome Sequencing Platform"/>
            <consortium name="The Broad Institute Genome Sequencing Center for Infectious Disease"/>
            <person name="Neafsey D."/>
            <person name="Hoffman S."/>
            <person name="Volkman S."/>
            <person name="Rosenthal P."/>
            <person name="Walker B."/>
            <person name="Young S.K."/>
            <person name="Zeng Q."/>
            <person name="Gargeya S."/>
            <person name="Fitzgerald M."/>
            <person name="Haas B."/>
            <person name="Abouelleil A."/>
            <person name="Allen A.W."/>
            <person name="Alvarado L."/>
            <person name="Arachchi H.M."/>
            <person name="Berlin A.M."/>
            <person name="Chapman S.B."/>
            <person name="Gainer-Dewar J."/>
            <person name="Goldberg J."/>
            <person name="Griggs A."/>
            <person name="Gujja S."/>
            <person name="Hansen M."/>
            <person name="Howarth C."/>
            <person name="Imamovic A."/>
            <person name="Ireland A."/>
            <person name="Larimer J."/>
            <person name="McCowan C."/>
            <person name="Murphy C."/>
            <person name="Pearson M."/>
            <person name="Poon T.W."/>
            <person name="Priest M."/>
            <person name="Roberts A."/>
            <person name="Saif S."/>
            <person name="Shea T."/>
            <person name="Sisk P."/>
            <person name="Sykes S."/>
            <person name="Wortman J."/>
            <person name="Nusbaum C."/>
            <person name="Birren B."/>
        </authorList>
    </citation>
    <scope>NUCLEOTIDE SEQUENCE [LARGE SCALE GENOMIC DNA]</scope>
    <source>
        <strain evidence="2 3">NF135/5.C10</strain>
    </source>
</reference>
<dbReference type="AlphaFoldDB" id="W4IIF6"/>
<sequence length="236" mass="28388">MDIQLLKIKRSILLDEDISPVLINTKDIEGKVKINKKKDLLIDEYYCDLKEEKRERSTEKNTKEGDFVFKSVDRNKADYAVRNRRKMLHHPPIFTDLIENEKKIGTVRITNPLPKIERRDELKDNYMKWLKTERLMRPNERRLEYEQMQEKYLESIKLTHDIKKDVKLAKAIKSHYPRGIVGVDSIYNENTVLYKDQHEEIKKKYEIKEKRLKEKGEVLEKHNQKNGNFLTFQENN</sequence>
<name>W4IIF6_PLAFA</name>
<feature type="coiled-coil region" evidence="1">
    <location>
        <begin position="195"/>
        <end position="225"/>
    </location>
</feature>
<dbReference type="Proteomes" id="UP000019114">
    <property type="component" value="Unassembled WGS sequence"/>
</dbReference>
<accession>W4IIF6</accession>
<protein>
    <submittedName>
        <fullName evidence="2">Uncharacterized protein</fullName>
    </submittedName>
</protein>
<proteinExistence type="predicted"/>
<evidence type="ECO:0000256" key="1">
    <source>
        <dbReference type="SAM" id="Coils"/>
    </source>
</evidence>
<organism evidence="2 3">
    <name type="scientific">Plasmodium falciparum NF135/5.C10</name>
    <dbReference type="NCBI Taxonomy" id="1036726"/>
    <lineage>
        <taxon>Eukaryota</taxon>
        <taxon>Sar</taxon>
        <taxon>Alveolata</taxon>
        <taxon>Apicomplexa</taxon>
        <taxon>Aconoidasida</taxon>
        <taxon>Haemosporida</taxon>
        <taxon>Plasmodiidae</taxon>
        <taxon>Plasmodium</taxon>
        <taxon>Plasmodium (Laverania)</taxon>
    </lineage>
</organism>
<evidence type="ECO:0000313" key="3">
    <source>
        <dbReference type="Proteomes" id="UP000019114"/>
    </source>
</evidence>
<gene>
    <name evidence="2" type="ORF">PFNF135_02681</name>
</gene>
<dbReference type="OrthoDB" id="375025at2759"/>